<evidence type="ECO:0000256" key="2">
    <source>
        <dbReference type="ARBA" id="ARBA00007935"/>
    </source>
</evidence>
<feature type="transmembrane region" description="Helical" evidence="8">
    <location>
        <begin position="271"/>
        <end position="294"/>
    </location>
</feature>
<feature type="transmembrane region" description="Helical" evidence="8">
    <location>
        <begin position="41"/>
        <end position="61"/>
    </location>
</feature>
<evidence type="ECO:0000256" key="3">
    <source>
        <dbReference type="ARBA" id="ARBA00022448"/>
    </source>
</evidence>
<dbReference type="Proteomes" id="UP000315730">
    <property type="component" value="Unassembled WGS sequence"/>
</dbReference>
<dbReference type="InterPro" id="IPR000522">
    <property type="entry name" value="ABC_transptr_permease_BtuC"/>
</dbReference>
<sequence>MSASTAPHGSTPPSARPAVRLAGHRPVRIGSWSAKVHVRSVVVTVLVVLAALGAGVLGLVAGSARLGLPDVVAAFTDQASEGTRRVILGWRLPRILFDLVGGAALAIAGAVFQAQTRNPLGSPDIIGFSTGAYSGVLLGSVMGFAGAWETPLAAVGGGLLTGLVVYLLAWQKGVSGLRIIIVGIGVSLFLGSVNTYLLTTMRLEDAISAAVWGAGSVNDVGWSSTVPLLVVTALILPVVLATSRDTEIMEMGDDAAAGLGVRLERVRLVQFLAGIVLVAVVTAGAGPIAFVALVSPQVAVRLTGRATASPLPAAAVGALLLTVSDLLARSSFMPVELPVGVVTLCLGGAYFLFLLINLGRTGGTR</sequence>
<keyword evidence="3" id="KW-0813">Transport</keyword>
<comment type="subcellular location">
    <subcellularLocation>
        <location evidence="1">Cell membrane</location>
        <topology evidence="1">Multi-pass membrane protein</topology>
    </subcellularLocation>
</comment>
<evidence type="ECO:0000256" key="7">
    <source>
        <dbReference type="ARBA" id="ARBA00023136"/>
    </source>
</evidence>
<dbReference type="PANTHER" id="PTHR30472:SF24">
    <property type="entry name" value="FERRIC ENTEROBACTIN TRANSPORT SYSTEM PERMEASE PROTEIN FEPG"/>
    <property type="match status" value="1"/>
</dbReference>
<keyword evidence="6 8" id="KW-1133">Transmembrane helix</keyword>
<dbReference type="InterPro" id="IPR037294">
    <property type="entry name" value="ABC_BtuC-like"/>
</dbReference>
<keyword evidence="7 8" id="KW-0472">Membrane</keyword>
<feature type="transmembrane region" description="Helical" evidence="8">
    <location>
        <begin position="152"/>
        <end position="170"/>
    </location>
</feature>
<dbReference type="Pfam" id="PF01032">
    <property type="entry name" value="FecCD"/>
    <property type="match status" value="1"/>
</dbReference>
<evidence type="ECO:0000256" key="8">
    <source>
        <dbReference type="SAM" id="Phobius"/>
    </source>
</evidence>
<feature type="transmembrane region" description="Helical" evidence="8">
    <location>
        <begin position="177"/>
        <end position="200"/>
    </location>
</feature>
<dbReference type="SUPFAM" id="SSF81345">
    <property type="entry name" value="ABC transporter involved in vitamin B12 uptake, BtuC"/>
    <property type="match status" value="1"/>
</dbReference>
<reference evidence="9 10" key="1">
    <citation type="submission" date="2019-06" db="EMBL/GenBank/DDBJ databases">
        <title>Whole genome shotgun sequence of Kocuria varians NBRC 15358.</title>
        <authorList>
            <person name="Hosoyama A."/>
            <person name="Uohara A."/>
            <person name="Ohji S."/>
            <person name="Ichikawa N."/>
        </authorList>
    </citation>
    <scope>NUCLEOTIDE SEQUENCE [LARGE SCALE GENOMIC DNA]</scope>
    <source>
        <strain evidence="9 10">NBRC 15358</strain>
    </source>
</reference>
<evidence type="ECO:0000313" key="9">
    <source>
        <dbReference type="EMBL" id="GEC98175.1"/>
    </source>
</evidence>
<evidence type="ECO:0000256" key="6">
    <source>
        <dbReference type="ARBA" id="ARBA00022989"/>
    </source>
</evidence>
<dbReference type="GO" id="GO:0033214">
    <property type="term" value="P:siderophore-iron import into cell"/>
    <property type="evidence" value="ECO:0007669"/>
    <property type="project" value="TreeGrafter"/>
</dbReference>
<dbReference type="AlphaFoldDB" id="A0A4Y4CZ10"/>
<protein>
    <submittedName>
        <fullName evidence="9">Iron-enterobactin transporter permease</fullName>
    </submittedName>
</protein>
<dbReference type="STRING" id="1272.GCA_900014985_01360"/>
<evidence type="ECO:0000256" key="4">
    <source>
        <dbReference type="ARBA" id="ARBA00022475"/>
    </source>
</evidence>
<name>A0A4Y4CZ10_KOCVA</name>
<dbReference type="GO" id="GO:0022857">
    <property type="term" value="F:transmembrane transporter activity"/>
    <property type="evidence" value="ECO:0007669"/>
    <property type="project" value="InterPro"/>
</dbReference>
<comment type="similarity">
    <text evidence="2">Belongs to the binding-protein-dependent transport system permease family. FecCD subfamily.</text>
</comment>
<feature type="transmembrane region" description="Helical" evidence="8">
    <location>
        <begin position="125"/>
        <end position="146"/>
    </location>
</feature>
<keyword evidence="4" id="KW-1003">Cell membrane</keyword>
<keyword evidence="5 8" id="KW-0812">Transmembrane</keyword>
<accession>A0A4Y4CZ10</accession>
<organism evidence="9 10">
    <name type="scientific">Kocuria varians</name>
    <name type="common">Micrococcus varians</name>
    <dbReference type="NCBI Taxonomy" id="1272"/>
    <lineage>
        <taxon>Bacteria</taxon>
        <taxon>Bacillati</taxon>
        <taxon>Actinomycetota</taxon>
        <taxon>Actinomycetes</taxon>
        <taxon>Micrococcales</taxon>
        <taxon>Micrococcaceae</taxon>
        <taxon>Kocuria</taxon>
    </lineage>
</organism>
<dbReference type="EMBL" id="BJNW01000002">
    <property type="protein sequence ID" value="GEC98175.1"/>
    <property type="molecule type" value="Genomic_DNA"/>
</dbReference>
<dbReference type="CDD" id="cd06550">
    <property type="entry name" value="TM_ABC_iron-siderophores_like"/>
    <property type="match status" value="1"/>
</dbReference>
<proteinExistence type="inferred from homology"/>
<dbReference type="RefSeq" id="WP_233438722.1">
    <property type="nucleotide sequence ID" value="NZ_BJNW01000002.1"/>
</dbReference>
<evidence type="ECO:0000313" key="10">
    <source>
        <dbReference type="Proteomes" id="UP000315730"/>
    </source>
</evidence>
<keyword evidence="10" id="KW-1185">Reference proteome</keyword>
<evidence type="ECO:0000256" key="5">
    <source>
        <dbReference type="ARBA" id="ARBA00022692"/>
    </source>
</evidence>
<feature type="transmembrane region" description="Helical" evidence="8">
    <location>
        <begin position="220"/>
        <end position="241"/>
    </location>
</feature>
<dbReference type="GO" id="GO:0005886">
    <property type="term" value="C:plasma membrane"/>
    <property type="evidence" value="ECO:0007669"/>
    <property type="project" value="UniProtKB-SubCell"/>
</dbReference>
<comment type="caution">
    <text evidence="9">The sequence shown here is derived from an EMBL/GenBank/DDBJ whole genome shotgun (WGS) entry which is preliminary data.</text>
</comment>
<feature type="transmembrane region" description="Helical" evidence="8">
    <location>
        <begin position="95"/>
        <end position="113"/>
    </location>
</feature>
<gene>
    <name evidence="9" type="ORF">KVA01_03300</name>
</gene>
<dbReference type="Gene3D" id="1.10.3470.10">
    <property type="entry name" value="ABC transporter involved in vitamin B12 uptake, BtuC"/>
    <property type="match status" value="1"/>
</dbReference>
<evidence type="ECO:0000256" key="1">
    <source>
        <dbReference type="ARBA" id="ARBA00004651"/>
    </source>
</evidence>
<dbReference type="PANTHER" id="PTHR30472">
    <property type="entry name" value="FERRIC ENTEROBACTIN TRANSPORT SYSTEM PERMEASE PROTEIN"/>
    <property type="match status" value="1"/>
</dbReference>
<feature type="transmembrane region" description="Helical" evidence="8">
    <location>
        <begin position="339"/>
        <end position="359"/>
    </location>
</feature>